<evidence type="ECO:0000259" key="1">
    <source>
        <dbReference type="Pfam" id="PF04471"/>
    </source>
</evidence>
<feature type="domain" description="Restriction endonuclease type IV Mrr" evidence="1">
    <location>
        <begin position="28"/>
        <end position="142"/>
    </location>
</feature>
<protein>
    <submittedName>
        <fullName evidence="2">Restriction endonuclease</fullName>
    </submittedName>
</protein>
<keyword evidence="2" id="KW-0540">Nuclease</keyword>
<proteinExistence type="predicted"/>
<dbReference type="EMBL" id="JACJSI010000150">
    <property type="protein sequence ID" value="MBD2534286.1"/>
    <property type="molecule type" value="Genomic_DNA"/>
</dbReference>
<dbReference type="InterPro" id="IPR027417">
    <property type="entry name" value="P-loop_NTPase"/>
</dbReference>
<reference evidence="2 3" key="1">
    <citation type="journal article" date="2020" name="ISME J.">
        <title>Comparative genomics reveals insights into cyanobacterial evolution and habitat adaptation.</title>
        <authorList>
            <person name="Chen M.Y."/>
            <person name="Teng W.K."/>
            <person name="Zhao L."/>
            <person name="Hu C.X."/>
            <person name="Zhou Y.K."/>
            <person name="Han B.P."/>
            <person name="Song L.R."/>
            <person name="Shu W.S."/>
        </authorList>
    </citation>
    <scope>NUCLEOTIDE SEQUENCE [LARGE SCALE GENOMIC DNA]</scope>
    <source>
        <strain evidence="2 3">FACHB-838</strain>
    </source>
</reference>
<dbReference type="Gene3D" id="3.40.50.300">
    <property type="entry name" value="P-loop containing nucleotide triphosphate hydrolases"/>
    <property type="match status" value="1"/>
</dbReference>
<keyword evidence="3" id="KW-1185">Reference proteome</keyword>
<keyword evidence="2" id="KW-0255">Endonuclease</keyword>
<accession>A0ABR8DXY3</accession>
<dbReference type="Proteomes" id="UP000623440">
    <property type="component" value="Unassembled WGS sequence"/>
</dbReference>
<gene>
    <name evidence="2" type="ORF">H6G97_34115</name>
</gene>
<name>A0ABR8DXY3_9NOSO</name>
<comment type="caution">
    <text evidence="2">The sequence shown here is derived from an EMBL/GenBank/DDBJ whole genome shotgun (WGS) entry which is preliminary data.</text>
</comment>
<evidence type="ECO:0000313" key="2">
    <source>
        <dbReference type="EMBL" id="MBD2534286.1"/>
    </source>
</evidence>
<dbReference type="SUPFAM" id="SSF52540">
    <property type="entry name" value="P-loop containing nucleoside triphosphate hydrolases"/>
    <property type="match status" value="1"/>
</dbReference>
<sequence>MNIKFDDLKGMFKILVPDSLGKEKPKEKGDFFEELVTPLFKNQRWKVTARNKVLPGSEIDISVEDEHTKQTALVQCKFHEDKIYSNDIKQLTSEAFLLSDYSFAFLLSTSELAGTSQTVVDTFNNKHNDKLIVWTGKKLIEIFKSAYDIQNPDLNILGNIGVSRITFLVTYEKEFIWVVEQIDTDIENSHAFIFPTKFTRNHSVDYWKSYFDHFNIYQKYNLKFLNENNHKSNIYQSLNIEREHDLKKIVISRIRKADKFVDYHLPCSPEDFFGRVKPKEIFWQFIKDVRDKKPDSRIVCLTGNTGLGKSSLLVKLIEESCQEEYKHEFYIRDVDVTSVRDDKAKFFLANVIQTTLQEAIDHEFIKITNHKIKLDSLEYPFFESDSIQLLRHKLREERKVIIIFFDQFEEILTNNSWVSIYKDFLEVAQEINYIKENIVFGFSWRADIYLPAKSPQSEFWYKIKHLSTTIDLNNFIFSEEDTAQALKKFENFLSKNTHIKKLDSSIKKWLLDNCQNMPWLLKKICGEIHKDTLKSVDFKSKQIINNIDIQKIFDRDIDEIKNIGNIYYDCLKYIAESSPISQQEVIDKYECDVIHKLLEYHLIIATGSNYKIYADIFREYIVDDELPLLTINFTPRTSIVTALKIFKLLNSNLT</sequence>
<dbReference type="GO" id="GO:0004519">
    <property type="term" value="F:endonuclease activity"/>
    <property type="evidence" value="ECO:0007669"/>
    <property type="project" value="UniProtKB-KW"/>
</dbReference>
<organism evidence="2 3">
    <name type="scientific">Nostoc flagelliforme FACHB-838</name>
    <dbReference type="NCBI Taxonomy" id="2692904"/>
    <lineage>
        <taxon>Bacteria</taxon>
        <taxon>Bacillati</taxon>
        <taxon>Cyanobacteriota</taxon>
        <taxon>Cyanophyceae</taxon>
        <taxon>Nostocales</taxon>
        <taxon>Nostocaceae</taxon>
        <taxon>Nostoc</taxon>
    </lineage>
</organism>
<evidence type="ECO:0000313" key="3">
    <source>
        <dbReference type="Proteomes" id="UP000623440"/>
    </source>
</evidence>
<keyword evidence="2" id="KW-0378">Hydrolase</keyword>
<dbReference type="RefSeq" id="WP_190944795.1">
    <property type="nucleotide sequence ID" value="NZ_JACJSI010000150.1"/>
</dbReference>
<dbReference type="InterPro" id="IPR011335">
    <property type="entry name" value="Restrct_endonuc-II-like"/>
</dbReference>
<dbReference type="SUPFAM" id="SSF52980">
    <property type="entry name" value="Restriction endonuclease-like"/>
    <property type="match status" value="1"/>
</dbReference>
<dbReference type="InterPro" id="IPR007560">
    <property type="entry name" value="Restrct_endonuc_IV_Mrr"/>
</dbReference>
<dbReference type="Pfam" id="PF04471">
    <property type="entry name" value="Mrr_cat"/>
    <property type="match status" value="1"/>
</dbReference>